<evidence type="ECO:0000313" key="2">
    <source>
        <dbReference type="EMBL" id="PAK88842.1"/>
    </source>
</evidence>
<protein>
    <recommendedName>
        <fullName evidence="1">Glycosyltransferase family 28 N-terminal domain-containing protein</fullName>
    </recommendedName>
</protein>
<dbReference type="GO" id="GO:0008194">
    <property type="term" value="F:UDP-glycosyltransferase activity"/>
    <property type="evidence" value="ECO:0007669"/>
    <property type="project" value="InterPro"/>
</dbReference>
<evidence type="ECO:0000313" key="3">
    <source>
        <dbReference type="Proteomes" id="UP000215635"/>
    </source>
</evidence>
<evidence type="ECO:0000259" key="1">
    <source>
        <dbReference type="Pfam" id="PF03033"/>
    </source>
</evidence>
<dbReference type="SUPFAM" id="SSF53756">
    <property type="entry name" value="UDP-Glycosyltransferase/glycogen phosphorylase"/>
    <property type="match status" value="1"/>
</dbReference>
<dbReference type="AlphaFoldDB" id="A0AAQ0R4F0"/>
<dbReference type="InterPro" id="IPR004276">
    <property type="entry name" value="GlycoTrans_28_N"/>
</dbReference>
<dbReference type="Pfam" id="PF03033">
    <property type="entry name" value="Glyco_transf_28"/>
    <property type="match status" value="1"/>
</dbReference>
<organism evidence="2 3">
    <name type="scientific">Lactococcus lactis</name>
    <dbReference type="NCBI Taxonomy" id="1358"/>
    <lineage>
        <taxon>Bacteria</taxon>
        <taxon>Bacillati</taxon>
        <taxon>Bacillota</taxon>
        <taxon>Bacilli</taxon>
        <taxon>Lactobacillales</taxon>
        <taxon>Streptococcaceae</taxon>
        <taxon>Lactococcus</taxon>
    </lineage>
</organism>
<dbReference type="InterPro" id="IPR002213">
    <property type="entry name" value="UDP_glucos_trans"/>
</dbReference>
<dbReference type="InterPro" id="IPR050426">
    <property type="entry name" value="Glycosyltransferase_28"/>
</dbReference>
<dbReference type="PANTHER" id="PTHR48050:SF13">
    <property type="entry name" value="STEROL 3-BETA-GLUCOSYLTRANSFERASE UGT80A2"/>
    <property type="match status" value="1"/>
</dbReference>
<dbReference type="PANTHER" id="PTHR48050">
    <property type="entry name" value="STEROL 3-BETA-GLUCOSYLTRANSFERASE"/>
    <property type="match status" value="1"/>
</dbReference>
<name>A0AAQ0R4F0_9LACT</name>
<dbReference type="CDD" id="cd03784">
    <property type="entry name" value="GT1_Gtf-like"/>
    <property type="match status" value="1"/>
</dbReference>
<dbReference type="Proteomes" id="UP000215635">
    <property type="component" value="Unassembled WGS sequence"/>
</dbReference>
<dbReference type="EMBL" id="NCWV01000008">
    <property type="protein sequence ID" value="PAK88842.1"/>
    <property type="molecule type" value="Genomic_DNA"/>
</dbReference>
<dbReference type="GO" id="GO:0016758">
    <property type="term" value="F:hexosyltransferase activity"/>
    <property type="evidence" value="ECO:0007669"/>
    <property type="project" value="InterPro"/>
</dbReference>
<dbReference type="GO" id="GO:0033072">
    <property type="term" value="P:vancomycin biosynthetic process"/>
    <property type="evidence" value="ECO:0007669"/>
    <property type="project" value="UniProtKB-ARBA"/>
</dbReference>
<dbReference type="GO" id="GO:0005975">
    <property type="term" value="P:carbohydrate metabolic process"/>
    <property type="evidence" value="ECO:0007669"/>
    <property type="project" value="InterPro"/>
</dbReference>
<accession>A0AAQ0R4F0</accession>
<comment type="caution">
    <text evidence="2">The sequence shown here is derived from an EMBL/GenBank/DDBJ whole genome shotgun (WGS) entry which is preliminary data.</text>
</comment>
<feature type="domain" description="Glycosyltransferase family 28 N-terminal" evidence="1">
    <location>
        <begin position="14"/>
        <end position="87"/>
    </location>
</feature>
<dbReference type="Gene3D" id="3.40.50.2000">
    <property type="entry name" value="Glycogen Phosphorylase B"/>
    <property type="match status" value="2"/>
</dbReference>
<dbReference type="RefSeq" id="WP_095348198.1">
    <property type="nucleotide sequence ID" value="NZ_CP184687.1"/>
</dbReference>
<sequence>MMKKILFAIWPALGHVRPALELAKRLKQENHEVIFYTSKAYSNKIEKEGIRFYPFDNQKEFTGETLNEVFPEYFKINKAIDKFRWGVDNIIAPTLIGFTKDLEKIIEVEKPDLMVVDPTMTAVVPLKRKGIKIPIVGLGILPLSVTSKNTAPFGLAKVPKKGLINTIYYQFLNNYVQHIIFGKQQKTFDKYMKQLGLKQLEYFYLDSVQLYCDYYLQGTIKEFEYPRTDLSKNTKFVGPFINDTYQNNYSHPIWWKELYNGKQNILLTQGTLDNNDFDNIILPSIEAFKNEKVNIIVTTGNHELSSNERKLFDDAGVLYDKFIPYEELLPFIDVMVTNSGYGGVQQAIFYEVLLISLGTSEDKPEVGARIKYSNVGINISEFKLSPHKINEAYHTLENSKVYTEQLVKLSNQMKQNNGYSNSILIINSILRGEKYEKFDIN</sequence>
<proteinExistence type="predicted"/>
<reference evidence="2 3" key="1">
    <citation type="submission" date="2017-04" db="EMBL/GenBank/DDBJ databases">
        <title>Kefir bacterial isolates.</title>
        <authorList>
            <person name="Kim Y."/>
            <person name="Blasche S."/>
            <person name="Patil K.R."/>
        </authorList>
    </citation>
    <scope>NUCLEOTIDE SEQUENCE [LARGE SCALE GENOMIC DNA]</scope>
    <source>
        <strain evidence="2 3">OG2</strain>
    </source>
</reference>
<gene>
    <name evidence="2" type="ORF">B8W88_07630</name>
</gene>